<dbReference type="Proteomes" id="UP000009183">
    <property type="component" value="Chromosome 11"/>
</dbReference>
<name>F6HYP0_VITVI</name>
<dbReference type="EMBL" id="FN596499">
    <property type="protein sequence ID" value="CCB59804.1"/>
    <property type="molecule type" value="Genomic_DNA"/>
</dbReference>
<dbReference type="HOGENOM" id="CLU_3435179_0_0_1"/>
<reference evidence="2" key="1">
    <citation type="journal article" date="2007" name="Nature">
        <title>The grapevine genome sequence suggests ancestral hexaploidization in major angiosperm phyla.</title>
        <authorList>
            <consortium name="The French-Italian Public Consortium for Grapevine Genome Characterization."/>
            <person name="Jaillon O."/>
            <person name="Aury J.-M."/>
            <person name="Noel B."/>
            <person name="Policriti A."/>
            <person name="Clepet C."/>
            <person name="Casagrande A."/>
            <person name="Choisne N."/>
            <person name="Aubourg S."/>
            <person name="Vitulo N."/>
            <person name="Jubin C."/>
            <person name="Vezzi A."/>
            <person name="Legeai F."/>
            <person name="Hugueney P."/>
            <person name="Dasilva C."/>
            <person name="Horner D."/>
            <person name="Mica E."/>
            <person name="Jublot D."/>
            <person name="Poulain J."/>
            <person name="Bruyere C."/>
            <person name="Billault A."/>
            <person name="Segurens B."/>
            <person name="Gouyvenoux M."/>
            <person name="Ugarte E."/>
            <person name="Cattonaro F."/>
            <person name="Anthouard V."/>
            <person name="Vico V."/>
            <person name="Del Fabbro C."/>
            <person name="Alaux M."/>
            <person name="Di Gaspero G."/>
            <person name="Dumas V."/>
            <person name="Felice N."/>
            <person name="Paillard S."/>
            <person name="Juman I."/>
            <person name="Moroldo M."/>
            <person name="Scalabrin S."/>
            <person name="Canaguier A."/>
            <person name="Le Clainche I."/>
            <person name="Malacrida G."/>
            <person name="Durand E."/>
            <person name="Pesole G."/>
            <person name="Laucou V."/>
            <person name="Chatelet P."/>
            <person name="Merdinoglu D."/>
            <person name="Delledonne M."/>
            <person name="Pezzotti M."/>
            <person name="Lecharny A."/>
            <person name="Scarpelli C."/>
            <person name="Artiguenave F."/>
            <person name="Pe M.E."/>
            <person name="Valle G."/>
            <person name="Morgante M."/>
            <person name="Caboche M."/>
            <person name="Adam-Blondon A.-F."/>
            <person name="Weissenbach J."/>
            <person name="Quetier F."/>
            <person name="Wincker P."/>
        </authorList>
    </citation>
    <scope>NUCLEOTIDE SEQUENCE [LARGE SCALE GENOMIC DNA]</scope>
    <source>
        <strain evidence="2">cv. Pinot noir / PN40024</strain>
    </source>
</reference>
<evidence type="ECO:0000313" key="2">
    <source>
        <dbReference type="Proteomes" id="UP000009183"/>
    </source>
</evidence>
<organism evidence="1 2">
    <name type="scientific">Vitis vinifera</name>
    <name type="common">Grape</name>
    <dbReference type="NCBI Taxonomy" id="29760"/>
    <lineage>
        <taxon>Eukaryota</taxon>
        <taxon>Viridiplantae</taxon>
        <taxon>Streptophyta</taxon>
        <taxon>Embryophyta</taxon>
        <taxon>Tracheophyta</taxon>
        <taxon>Spermatophyta</taxon>
        <taxon>Magnoliopsida</taxon>
        <taxon>eudicotyledons</taxon>
        <taxon>Gunneridae</taxon>
        <taxon>Pentapetalae</taxon>
        <taxon>rosids</taxon>
        <taxon>Vitales</taxon>
        <taxon>Vitaceae</taxon>
        <taxon>Viteae</taxon>
        <taxon>Vitis</taxon>
    </lineage>
</organism>
<dbReference type="InParanoid" id="F6HYP0"/>
<proteinExistence type="predicted"/>
<gene>
    <name evidence="1" type="ordered locus">VIT_11s0037g01180</name>
</gene>
<protein>
    <submittedName>
        <fullName evidence="1">Uncharacterized protein</fullName>
    </submittedName>
</protein>
<sequence>MVLGVRIPLRPQLA</sequence>
<accession>F6HYP0</accession>
<keyword evidence="2" id="KW-1185">Reference proteome</keyword>
<evidence type="ECO:0000313" key="1">
    <source>
        <dbReference type="EMBL" id="CCB59804.1"/>
    </source>
</evidence>